<dbReference type="UniPathway" id="UPA00219"/>
<sequence>MQENIQYTPRKTLKELLVGLTGAQIRGDDCLLVPGLAYHSRQVVPGGVFVALKGAKTDGHRFLPQALAQGARVVVTEERFEAPSGVTTVVVPQARLALAHLSSAFYGHPSREMVLVGITGTNGKTTTSFLLEAILGAAGHRVGVLGTVNYRVGEKTWPAPVTTPESLDLQRLLREMRDLGVSHAVLEVSSHALMQHRVDYSTFAAGVFTNLSQDHLDYHQNLDEYFRAKSRLFFRVLRNGAGHHGLAVLNLDDPWGQQLHRRVEAPKLSYGHHPESAVRPLSVRYQRHGLEAVLATPAGKLTITSHLVGPYNLANIMAATATALGLGISPAAVAQGLAGLSGVPGRLQRLGPADGPGVFVDYAHTPDALAQVLAALHSLDFGRIITVFGCGGDRDRSKRPLMAQAAARGSGLVVVTSDNPRTEGPLAIIRDIEAGLEEMHWPRLSLTAARRGEQGYLVMPDRREAIRLAVSLADKPDAVLVAGKGHEDYQIWGENRIHFDDREEVLAALKEYHG</sequence>
<dbReference type="InterPro" id="IPR004101">
    <property type="entry name" value="Mur_ligase_C"/>
</dbReference>
<comment type="function">
    <text evidence="7">Catalyzes the addition of meso-diaminopimelic acid to the nucleotide precursor UDP-N-acetylmuramoyl-L-alanyl-D-glutamate (UMAG) in the biosynthesis of bacterial cell-wall peptidoglycan.</text>
</comment>
<dbReference type="GO" id="GO:0071555">
    <property type="term" value="P:cell wall organization"/>
    <property type="evidence" value="ECO:0007669"/>
    <property type="project" value="UniProtKB-KW"/>
</dbReference>
<dbReference type="Pfam" id="PF01225">
    <property type="entry name" value="Mur_ligase"/>
    <property type="match status" value="1"/>
</dbReference>
<feature type="domain" description="Mur ligase central" evidence="11">
    <location>
        <begin position="118"/>
        <end position="323"/>
    </location>
</feature>
<keyword evidence="5 7" id="KW-0131">Cell cycle</keyword>
<dbReference type="EMBL" id="DTGR01000134">
    <property type="protein sequence ID" value="HHS29678.1"/>
    <property type="molecule type" value="Genomic_DNA"/>
</dbReference>
<dbReference type="InterPro" id="IPR000713">
    <property type="entry name" value="Mur_ligase_N"/>
</dbReference>
<dbReference type="SUPFAM" id="SSF53244">
    <property type="entry name" value="MurD-like peptide ligases, peptide-binding domain"/>
    <property type="match status" value="1"/>
</dbReference>
<feature type="binding site" evidence="7">
    <location>
        <begin position="162"/>
        <end position="163"/>
    </location>
    <ligand>
        <name>UDP-N-acetyl-alpha-D-muramoyl-L-alanyl-D-glutamate</name>
        <dbReference type="ChEBI" id="CHEBI:83900"/>
    </ligand>
</feature>
<dbReference type="PANTHER" id="PTHR23135">
    <property type="entry name" value="MUR LIGASE FAMILY MEMBER"/>
    <property type="match status" value="1"/>
</dbReference>
<evidence type="ECO:0000259" key="9">
    <source>
        <dbReference type="Pfam" id="PF01225"/>
    </source>
</evidence>
<evidence type="ECO:0000259" key="10">
    <source>
        <dbReference type="Pfam" id="PF02875"/>
    </source>
</evidence>
<evidence type="ECO:0000313" key="12">
    <source>
        <dbReference type="EMBL" id="HHS29678.1"/>
    </source>
</evidence>
<dbReference type="InterPro" id="IPR013221">
    <property type="entry name" value="Mur_ligase_cen"/>
</dbReference>
<keyword evidence="2 7" id="KW-0132">Cell division</keyword>
<protein>
    <recommendedName>
        <fullName evidence="7">UDP-N-acetylmuramoyl-L-alanyl-D-glutamate--2,6-diaminopimelate ligase</fullName>
        <ecNumber evidence="7">6.3.2.13</ecNumber>
    </recommendedName>
    <alternativeName>
        <fullName evidence="7">Meso-A2pm-adding enzyme</fullName>
    </alternativeName>
    <alternativeName>
        <fullName evidence="7">Meso-diaminopimelate-adding enzyme</fullName>
    </alternativeName>
    <alternativeName>
        <fullName evidence="7">UDP-MurNAc-L-Ala-D-Glu:meso-diaminopimelate ligase</fullName>
    </alternativeName>
    <alternativeName>
        <fullName evidence="7">UDP-MurNAc-tripeptide synthetase</fullName>
    </alternativeName>
    <alternativeName>
        <fullName evidence="7">UDP-N-acetylmuramyl-tripeptide synthetase</fullName>
    </alternativeName>
</protein>
<evidence type="ECO:0000256" key="1">
    <source>
        <dbReference type="ARBA" id="ARBA00005898"/>
    </source>
</evidence>
<dbReference type="SUPFAM" id="SSF53623">
    <property type="entry name" value="MurD-like peptide ligases, catalytic domain"/>
    <property type="match status" value="1"/>
</dbReference>
<keyword evidence="7" id="KW-0460">Magnesium</keyword>
<evidence type="ECO:0000256" key="7">
    <source>
        <dbReference type="HAMAP-Rule" id="MF_00208"/>
    </source>
</evidence>
<feature type="binding site" evidence="7">
    <location>
        <position position="40"/>
    </location>
    <ligand>
        <name>UDP-N-acetyl-alpha-D-muramoyl-L-alanyl-D-glutamate</name>
        <dbReference type="ChEBI" id="CHEBI:83900"/>
    </ligand>
</feature>
<dbReference type="Pfam" id="PF02875">
    <property type="entry name" value="Mur_ligase_C"/>
    <property type="match status" value="1"/>
</dbReference>
<accession>A0A7V6DPW2</accession>
<feature type="domain" description="Mur ligase C-terminal" evidence="10">
    <location>
        <begin position="345"/>
        <end position="485"/>
    </location>
</feature>
<comment type="pathway">
    <text evidence="7 8">Cell wall biogenesis; peptidoglycan biosynthesis.</text>
</comment>
<dbReference type="AlphaFoldDB" id="A0A7V6DPW2"/>
<keyword evidence="7" id="KW-0547">Nucleotide-binding</keyword>
<dbReference type="Gene3D" id="3.90.190.20">
    <property type="entry name" value="Mur ligase, C-terminal domain"/>
    <property type="match status" value="1"/>
</dbReference>
<organism evidence="12">
    <name type="scientific">Desulfobacca acetoxidans</name>
    <dbReference type="NCBI Taxonomy" id="60893"/>
    <lineage>
        <taxon>Bacteria</taxon>
        <taxon>Pseudomonadati</taxon>
        <taxon>Thermodesulfobacteriota</taxon>
        <taxon>Desulfobaccia</taxon>
        <taxon>Desulfobaccales</taxon>
        <taxon>Desulfobaccaceae</taxon>
        <taxon>Desulfobacca</taxon>
    </lineage>
</organism>
<keyword evidence="3 7" id="KW-0133">Cell shape</keyword>
<feature type="domain" description="Mur ligase N-terminal catalytic" evidence="9">
    <location>
        <begin position="35"/>
        <end position="106"/>
    </location>
</feature>
<reference evidence="12" key="1">
    <citation type="journal article" date="2020" name="mSystems">
        <title>Genome- and Community-Level Interaction Insights into Carbon Utilization and Element Cycling Functions of Hydrothermarchaeota in Hydrothermal Sediment.</title>
        <authorList>
            <person name="Zhou Z."/>
            <person name="Liu Y."/>
            <person name="Xu W."/>
            <person name="Pan J."/>
            <person name="Luo Z.H."/>
            <person name="Li M."/>
        </authorList>
    </citation>
    <scope>NUCLEOTIDE SEQUENCE [LARGE SCALE GENOMIC DNA]</scope>
    <source>
        <strain evidence="12">SpSt-767</strain>
    </source>
</reference>
<dbReference type="Pfam" id="PF08245">
    <property type="entry name" value="Mur_ligase_M"/>
    <property type="match status" value="1"/>
</dbReference>
<keyword evidence="6 7" id="KW-0961">Cell wall biogenesis/degradation</keyword>
<comment type="cofactor">
    <cofactor evidence="7">
        <name>Mg(2+)</name>
        <dbReference type="ChEBI" id="CHEBI:18420"/>
    </cofactor>
</comment>
<dbReference type="NCBIfam" id="TIGR01085">
    <property type="entry name" value="murE"/>
    <property type="match status" value="1"/>
</dbReference>
<dbReference type="InterPro" id="IPR036565">
    <property type="entry name" value="Mur-like_cat_sf"/>
</dbReference>
<feature type="binding site" evidence="7">
    <location>
        <position position="195"/>
    </location>
    <ligand>
        <name>UDP-N-acetyl-alpha-D-muramoyl-L-alanyl-D-glutamate</name>
        <dbReference type="ChEBI" id="CHEBI:83900"/>
    </ligand>
</feature>
<dbReference type="Gene3D" id="3.40.1390.10">
    <property type="entry name" value="MurE/MurF, N-terminal domain"/>
    <property type="match status" value="1"/>
</dbReference>
<comment type="subcellular location">
    <subcellularLocation>
        <location evidence="7 8">Cytoplasm</location>
    </subcellularLocation>
</comment>
<dbReference type="SUPFAM" id="SSF63418">
    <property type="entry name" value="MurE/MurF N-terminal domain"/>
    <property type="match status" value="1"/>
</dbReference>
<dbReference type="InterPro" id="IPR005761">
    <property type="entry name" value="UDP-N-AcMur-Glu-dNH2Pim_ligase"/>
</dbReference>
<evidence type="ECO:0000256" key="4">
    <source>
        <dbReference type="ARBA" id="ARBA00022984"/>
    </source>
</evidence>
<feature type="binding site" evidence="7">
    <location>
        <begin position="418"/>
        <end position="421"/>
    </location>
    <ligand>
        <name>meso-2,6-diaminopimelate</name>
        <dbReference type="ChEBI" id="CHEBI:57791"/>
    </ligand>
</feature>
<feature type="binding site" evidence="7">
    <location>
        <position position="394"/>
    </location>
    <ligand>
        <name>meso-2,6-diaminopimelate</name>
        <dbReference type="ChEBI" id="CHEBI:57791"/>
    </ligand>
</feature>
<dbReference type="GO" id="GO:0008765">
    <property type="term" value="F:UDP-N-acetylmuramoylalanyl-D-glutamate-2,6-diaminopimelate ligase activity"/>
    <property type="evidence" value="ECO:0007669"/>
    <property type="project" value="UniProtKB-UniRule"/>
</dbReference>
<evidence type="ECO:0000256" key="2">
    <source>
        <dbReference type="ARBA" id="ARBA00022618"/>
    </source>
</evidence>
<dbReference type="EC" id="6.3.2.13" evidence="7"/>
<comment type="similarity">
    <text evidence="1 7">Belongs to the MurCDEF family. MurE subfamily.</text>
</comment>
<evidence type="ECO:0000259" key="11">
    <source>
        <dbReference type="Pfam" id="PF08245"/>
    </source>
</evidence>
<dbReference type="GO" id="GO:0009252">
    <property type="term" value="P:peptidoglycan biosynthetic process"/>
    <property type="evidence" value="ECO:0007669"/>
    <property type="project" value="UniProtKB-UniRule"/>
</dbReference>
<dbReference type="GO" id="GO:0000287">
    <property type="term" value="F:magnesium ion binding"/>
    <property type="evidence" value="ECO:0007669"/>
    <property type="project" value="UniProtKB-UniRule"/>
</dbReference>
<keyword evidence="7 12" id="KW-0436">Ligase</keyword>
<keyword evidence="7" id="KW-0067">ATP-binding</keyword>
<dbReference type="GO" id="GO:0005737">
    <property type="term" value="C:cytoplasm"/>
    <property type="evidence" value="ECO:0007669"/>
    <property type="project" value="UniProtKB-SubCell"/>
</dbReference>
<dbReference type="GO" id="GO:0005524">
    <property type="term" value="F:ATP binding"/>
    <property type="evidence" value="ECO:0007669"/>
    <property type="project" value="UniProtKB-UniRule"/>
</dbReference>
<dbReference type="Gene3D" id="3.40.1190.10">
    <property type="entry name" value="Mur-like, catalytic domain"/>
    <property type="match status" value="1"/>
</dbReference>
<feature type="binding site" evidence="7">
    <location>
        <position position="487"/>
    </location>
    <ligand>
        <name>meso-2,6-diaminopimelate</name>
        <dbReference type="ChEBI" id="CHEBI:57791"/>
    </ligand>
</feature>
<feature type="binding site" evidence="7">
    <location>
        <position position="197"/>
    </location>
    <ligand>
        <name>UDP-N-acetyl-alpha-D-muramoyl-L-alanyl-D-glutamate</name>
        <dbReference type="ChEBI" id="CHEBI:83900"/>
    </ligand>
</feature>
<dbReference type="HAMAP" id="MF_00208">
    <property type="entry name" value="MurE"/>
    <property type="match status" value="1"/>
</dbReference>
<keyword evidence="4 7" id="KW-0573">Peptidoglycan synthesis</keyword>
<evidence type="ECO:0000256" key="3">
    <source>
        <dbReference type="ARBA" id="ARBA00022960"/>
    </source>
</evidence>
<dbReference type="GO" id="GO:0051301">
    <property type="term" value="P:cell division"/>
    <property type="evidence" value="ECO:0007669"/>
    <property type="project" value="UniProtKB-KW"/>
</dbReference>
<feature type="binding site" evidence="7">
    <location>
        <begin position="120"/>
        <end position="126"/>
    </location>
    <ligand>
        <name>ATP</name>
        <dbReference type="ChEBI" id="CHEBI:30616"/>
    </ligand>
</feature>
<dbReference type="InterPro" id="IPR035911">
    <property type="entry name" value="MurE/MurF_N"/>
</dbReference>
<comment type="catalytic activity">
    <reaction evidence="7">
        <text>UDP-N-acetyl-alpha-D-muramoyl-L-alanyl-D-glutamate + meso-2,6-diaminopimelate + ATP = UDP-N-acetyl-alpha-D-muramoyl-L-alanyl-gamma-D-glutamyl-meso-2,6-diaminopimelate + ADP + phosphate + H(+)</text>
        <dbReference type="Rhea" id="RHEA:23676"/>
        <dbReference type="ChEBI" id="CHEBI:15378"/>
        <dbReference type="ChEBI" id="CHEBI:30616"/>
        <dbReference type="ChEBI" id="CHEBI:43474"/>
        <dbReference type="ChEBI" id="CHEBI:57791"/>
        <dbReference type="ChEBI" id="CHEBI:83900"/>
        <dbReference type="ChEBI" id="CHEBI:83905"/>
        <dbReference type="ChEBI" id="CHEBI:456216"/>
        <dbReference type="EC" id="6.3.2.13"/>
    </reaction>
</comment>
<feature type="binding site" evidence="7">
    <location>
        <position position="483"/>
    </location>
    <ligand>
        <name>meso-2,6-diaminopimelate</name>
        <dbReference type="ChEBI" id="CHEBI:57791"/>
    </ligand>
</feature>
<dbReference type="InterPro" id="IPR036615">
    <property type="entry name" value="Mur_ligase_C_dom_sf"/>
</dbReference>
<dbReference type="PANTHER" id="PTHR23135:SF4">
    <property type="entry name" value="UDP-N-ACETYLMURAMOYL-L-ALANYL-D-GLUTAMATE--2,6-DIAMINOPIMELATE LIGASE MURE HOMOLOG, CHLOROPLASTIC"/>
    <property type="match status" value="1"/>
</dbReference>
<feature type="binding site" evidence="7">
    <location>
        <position position="189"/>
    </location>
    <ligand>
        <name>UDP-N-acetyl-alpha-D-muramoyl-L-alanyl-D-glutamate</name>
        <dbReference type="ChEBI" id="CHEBI:83900"/>
    </ligand>
</feature>
<name>A0A7V6DPW2_9BACT</name>
<dbReference type="GO" id="GO:0008360">
    <property type="term" value="P:regulation of cell shape"/>
    <property type="evidence" value="ECO:0007669"/>
    <property type="project" value="UniProtKB-KW"/>
</dbReference>
<dbReference type="NCBIfam" id="NF001124">
    <property type="entry name" value="PRK00139.1-2"/>
    <property type="match status" value="1"/>
</dbReference>
<comment type="caution">
    <text evidence="12">The sequence shown here is derived from an EMBL/GenBank/DDBJ whole genome shotgun (WGS) entry which is preliminary data.</text>
</comment>
<feature type="modified residue" description="N6-carboxylysine" evidence="7">
    <location>
        <position position="229"/>
    </location>
</feature>
<evidence type="ECO:0000256" key="8">
    <source>
        <dbReference type="RuleBase" id="RU004135"/>
    </source>
</evidence>
<feature type="short sequence motif" description="Meso-diaminopimelate recognition motif" evidence="7">
    <location>
        <begin position="418"/>
        <end position="421"/>
    </location>
</feature>
<comment type="PTM">
    <text evidence="7">Carboxylation is probably crucial for Mg(2+) binding and, consequently, for the gamma-phosphate positioning of ATP.</text>
</comment>
<gene>
    <name evidence="7" type="primary">murE</name>
    <name evidence="12" type="ORF">ENV52_08260</name>
</gene>
<evidence type="ECO:0000256" key="6">
    <source>
        <dbReference type="ARBA" id="ARBA00023316"/>
    </source>
</evidence>
<dbReference type="NCBIfam" id="NF001126">
    <property type="entry name" value="PRK00139.1-4"/>
    <property type="match status" value="1"/>
</dbReference>
<comment type="caution">
    <text evidence="7">Lacks conserved residue(s) required for the propagation of feature annotation.</text>
</comment>
<keyword evidence="7" id="KW-0963">Cytoplasm</keyword>
<proteinExistence type="inferred from homology"/>
<evidence type="ECO:0000256" key="5">
    <source>
        <dbReference type="ARBA" id="ARBA00023306"/>
    </source>
</evidence>